<comment type="caution">
    <text evidence="3">The sequence shown here is derived from an EMBL/GenBank/DDBJ whole genome shotgun (WGS) entry which is preliminary data.</text>
</comment>
<keyword evidence="3" id="KW-0436">Ligase</keyword>
<gene>
    <name evidence="3" type="ORF">JOC94_002824</name>
</gene>
<dbReference type="EMBL" id="JAFBFH010000019">
    <property type="protein sequence ID" value="MBM7715835.1"/>
    <property type="molecule type" value="Genomic_DNA"/>
</dbReference>
<dbReference type="Gene3D" id="3.90.1140.10">
    <property type="entry name" value="Cyclic phosphodiesterase"/>
    <property type="match status" value="1"/>
</dbReference>
<feature type="active site" description="Proton acceptor" evidence="2">
    <location>
        <position position="129"/>
    </location>
</feature>
<dbReference type="PANTHER" id="PTHR35561:SF1">
    <property type="entry name" value="RNA 2',3'-CYCLIC PHOSPHODIESTERASE"/>
    <property type="match status" value="1"/>
</dbReference>
<feature type="short sequence motif" description="HXTX 2" evidence="2">
    <location>
        <begin position="129"/>
        <end position="132"/>
    </location>
</feature>
<dbReference type="RefSeq" id="WP_077111921.1">
    <property type="nucleotide sequence ID" value="NZ_JAFBFH010000019.1"/>
</dbReference>
<dbReference type="NCBIfam" id="TIGR02258">
    <property type="entry name" value="2_5_ligase"/>
    <property type="match status" value="1"/>
</dbReference>
<protein>
    <recommendedName>
        <fullName evidence="2">RNA 2',3'-cyclic phosphodiesterase</fullName>
        <shortName evidence="2">RNA 2',3'-CPDase</shortName>
        <ecNumber evidence="2">3.1.4.58</ecNumber>
    </recommendedName>
</protein>
<evidence type="ECO:0000313" key="3">
    <source>
        <dbReference type="EMBL" id="MBM7715835.1"/>
    </source>
</evidence>
<dbReference type="Pfam" id="PF13563">
    <property type="entry name" value="2_5_RNA_ligase2"/>
    <property type="match status" value="1"/>
</dbReference>
<dbReference type="Proteomes" id="UP000823485">
    <property type="component" value="Unassembled WGS sequence"/>
</dbReference>
<dbReference type="InterPro" id="IPR009097">
    <property type="entry name" value="Cyclic_Pdiesterase"/>
</dbReference>
<comment type="function">
    <text evidence="2">Hydrolyzes RNA 2',3'-cyclic phosphodiester to an RNA 2'-phosphomonoester.</text>
</comment>
<dbReference type="EC" id="3.1.4.58" evidence="2"/>
<evidence type="ECO:0000256" key="2">
    <source>
        <dbReference type="HAMAP-Rule" id="MF_01940"/>
    </source>
</evidence>
<comment type="similarity">
    <text evidence="2">Belongs to the 2H phosphoesterase superfamily. ThpR family.</text>
</comment>
<proteinExistence type="inferred from homology"/>
<name>A0ABS2R8Y5_9BACI</name>
<organism evidence="3 4">
    <name type="scientific">Siminovitchia thermophila</name>
    <dbReference type="NCBI Taxonomy" id="1245522"/>
    <lineage>
        <taxon>Bacteria</taxon>
        <taxon>Bacillati</taxon>
        <taxon>Bacillota</taxon>
        <taxon>Bacilli</taxon>
        <taxon>Bacillales</taxon>
        <taxon>Bacillaceae</taxon>
        <taxon>Siminovitchia</taxon>
    </lineage>
</organism>
<dbReference type="InterPro" id="IPR004175">
    <property type="entry name" value="RNA_CPDase"/>
</dbReference>
<evidence type="ECO:0000256" key="1">
    <source>
        <dbReference type="ARBA" id="ARBA00022801"/>
    </source>
</evidence>
<dbReference type="HAMAP" id="MF_01940">
    <property type="entry name" value="RNA_CPDase"/>
    <property type="match status" value="1"/>
</dbReference>
<comment type="catalytic activity">
    <reaction evidence="2">
        <text>a 3'-end 2',3'-cyclophospho-ribonucleotide-RNA + H2O = a 3'-end 2'-phospho-ribonucleotide-RNA + H(+)</text>
        <dbReference type="Rhea" id="RHEA:11828"/>
        <dbReference type="Rhea" id="RHEA-COMP:10464"/>
        <dbReference type="Rhea" id="RHEA-COMP:17353"/>
        <dbReference type="ChEBI" id="CHEBI:15377"/>
        <dbReference type="ChEBI" id="CHEBI:15378"/>
        <dbReference type="ChEBI" id="CHEBI:83064"/>
        <dbReference type="ChEBI" id="CHEBI:173113"/>
        <dbReference type="EC" id="3.1.4.58"/>
    </reaction>
</comment>
<sequence>MHSDHFFFALALPGEMKMYLHSISERIKSVFPFKTWVHPEDYHMTFAFLGKAEKEVLASSIKLVGDAIQGAEHITLRPNQAGTFGQAKRPRILWVGTTGTDQLDALRNNVFSACQRAGFELETRPFKPHITIARKWMGEEPFSLSQLQELARNASPSLPGPAFDAVEVVLYRTRLDHSPKYEKIESFTLI</sequence>
<keyword evidence="1 2" id="KW-0378">Hydrolase</keyword>
<dbReference type="PANTHER" id="PTHR35561">
    <property type="entry name" value="RNA 2',3'-CYCLIC PHOSPHODIESTERASE"/>
    <property type="match status" value="1"/>
</dbReference>
<reference evidence="3 4" key="1">
    <citation type="submission" date="2021-01" db="EMBL/GenBank/DDBJ databases">
        <title>Genomic Encyclopedia of Type Strains, Phase IV (KMG-IV): sequencing the most valuable type-strain genomes for metagenomic binning, comparative biology and taxonomic classification.</title>
        <authorList>
            <person name="Goeker M."/>
        </authorList>
    </citation>
    <scope>NUCLEOTIDE SEQUENCE [LARGE SCALE GENOMIC DNA]</scope>
    <source>
        <strain evidence="3 4">DSM 105453</strain>
    </source>
</reference>
<dbReference type="GO" id="GO:0016874">
    <property type="term" value="F:ligase activity"/>
    <property type="evidence" value="ECO:0007669"/>
    <property type="project" value="UniProtKB-KW"/>
</dbReference>
<accession>A0ABS2R8Y5</accession>
<evidence type="ECO:0000313" key="4">
    <source>
        <dbReference type="Proteomes" id="UP000823485"/>
    </source>
</evidence>
<feature type="short sequence motif" description="HXTX 1" evidence="2">
    <location>
        <begin position="43"/>
        <end position="46"/>
    </location>
</feature>
<dbReference type="SUPFAM" id="SSF55144">
    <property type="entry name" value="LigT-like"/>
    <property type="match status" value="1"/>
</dbReference>
<feature type="active site" description="Proton donor" evidence="2">
    <location>
        <position position="43"/>
    </location>
</feature>
<keyword evidence="4" id="KW-1185">Reference proteome</keyword>